<dbReference type="SUPFAM" id="SSF140741">
    <property type="entry name" value="RUN domain-like"/>
    <property type="match status" value="1"/>
</dbReference>
<feature type="region of interest" description="Disordered" evidence="9">
    <location>
        <begin position="216"/>
        <end position="246"/>
    </location>
</feature>
<keyword evidence="5" id="KW-0967">Endosome</keyword>
<keyword evidence="6" id="KW-0863">Zinc-finger</keyword>
<evidence type="ECO:0000256" key="7">
    <source>
        <dbReference type="ARBA" id="ARBA00022833"/>
    </source>
</evidence>
<dbReference type="SMART" id="SM01175">
    <property type="entry name" value="DUF4206"/>
    <property type="match status" value="1"/>
</dbReference>
<dbReference type="Proteomes" id="UP001608902">
    <property type="component" value="Unassembled WGS sequence"/>
</dbReference>
<protein>
    <recommendedName>
        <fullName evidence="10">RUN domain-containing protein</fullName>
    </recommendedName>
</protein>
<dbReference type="SMART" id="SM00593">
    <property type="entry name" value="RUN"/>
    <property type="match status" value="1"/>
</dbReference>
<dbReference type="GO" id="GO:0006914">
    <property type="term" value="P:autophagy"/>
    <property type="evidence" value="ECO:0007669"/>
    <property type="project" value="UniProtKB-KW"/>
</dbReference>
<evidence type="ECO:0000256" key="4">
    <source>
        <dbReference type="ARBA" id="ARBA00022737"/>
    </source>
</evidence>
<sequence length="840" mass="93773">MSNSEHKKEDITKELENVLSFLKDRDEPGGAIANDTSQALCNVVEAAFIHGLRDPFFAKASRYAKYPEPNFWPFLYKYTHVSIKKQIASLNQIRTDIGRARAWIRITLNEGSLENYINMLCGAVADLSKFYKENAYLRDPRQTSLMLHSLKALSRFIINIPVNSSLLNTWIPTPLILSGLITGKPAKQAQQSRSSAYDQGFDGEIGQSALDLLETTSDSQNSTRLTSPGMSSEFSGDEDDHSSIYSHPSMVDASIMKAPYYNLVCSNSDNSGFTGDEEPRNEVRVRRRVRRARHCSRSSSETASRCSRSRNVSQRTIVQDMKMIVEILPHLVDYITTEAFNEALTLNSCDLDKSRVPEEDAVGIVSENGPNGQSFNNAATTSSGFSHISHSCTQCVNGEIRAKDLVREDSVDVEYTKNLFTKTADVAGGNADLHTGDGVTDSLEQELTSTGSVGNSLLGKGWAVSNHDVQDLNHSTGPSSSAGTDISQNFETVLKKAIISNEEEQIETRVRSRVDSEVFTDSLNDNMLTGIEIAQASVVESAGMGSLHATSTMVPRKLSKIEVTDSDEALIVSFDDIPSLDEYGISLDMLPLLITIPREKGLDVQNFRCHSCNKSIGPTFSSYRMCAFDAKYYCDACWKAGETIIIPSRLIRNWDSSPRPVCKANASFISSVTDRPIIRLNKVNPGLYDSCPTMKNILKLRKKMALAVMYLLSCKQSVADDLRKRLWPKEYLFNDVHLYSFTDFLNVLSGQLERHLHSIIDYSVSHIRQCALCAQKGFICELCSGREVIYPFETETTHRCPVCFSVFHKECLKRRKCPKCLRREQYSQLKETFDNPPPLD</sequence>
<dbReference type="Pfam" id="PF13901">
    <property type="entry name" value="RH_dom"/>
    <property type="match status" value="1"/>
</dbReference>
<dbReference type="AlphaFoldDB" id="A0ABD6EDV1"/>
<evidence type="ECO:0000256" key="6">
    <source>
        <dbReference type="ARBA" id="ARBA00022771"/>
    </source>
</evidence>
<evidence type="ECO:0000256" key="2">
    <source>
        <dbReference type="ARBA" id="ARBA00022553"/>
    </source>
</evidence>
<keyword evidence="3" id="KW-0479">Metal-binding</keyword>
<evidence type="ECO:0000256" key="3">
    <source>
        <dbReference type="ARBA" id="ARBA00022723"/>
    </source>
</evidence>
<evidence type="ECO:0000256" key="5">
    <source>
        <dbReference type="ARBA" id="ARBA00022753"/>
    </source>
</evidence>
<evidence type="ECO:0000256" key="8">
    <source>
        <dbReference type="ARBA" id="ARBA00023006"/>
    </source>
</evidence>
<feature type="compositionally biased region" description="Polar residues" evidence="9">
    <location>
        <begin position="216"/>
        <end position="234"/>
    </location>
</feature>
<dbReference type="Pfam" id="PF02759">
    <property type="entry name" value="RUN"/>
    <property type="match status" value="1"/>
</dbReference>
<reference evidence="11 12" key="1">
    <citation type="submission" date="2024-08" db="EMBL/GenBank/DDBJ databases">
        <title>Gnathostoma spinigerum genome.</title>
        <authorList>
            <person name="Gonzalez-Bertolin B."/>
            <person name="Monzon S."/>
            <person name="Zaballos A."/>
            <person name="Jimenez P."/>
            <person name="Dekumyoy P."/>
            <person name="Varona S."/>
            <person name="Cuesta I."/>
            <person name="Sumanam S."/>
            <person name="Adisakwattana P."/>
            <person name="Gasser R.B."/>
            <person name="Hernandez-Gonzalez A."/>
            <person name="Young N.D."/>
            <person name="Perteguer M.J."/>
        </authorList>
    </citation>
    <scope>NUCLEOTIDE SEQUENCE [LARGE SCALE GENOMIC DNA]</scope>
    <source>
        <strain evidence="11">AL3</strain>
        <tissue evidence="11">Liver</tissue>
    </source>
</reference>
<dbReference type="InterPro" id="IPR037213">
    <property type="entry name" value="Run_dom_sf"/>
</dbReference>
<keyword evidence="4" id="KW-0677">Repeat</keyword>
<dbReference type="PANTHER" id="PTHR12326">
    <property type="entry name" value="PLECKSTRIN HOMOLOGY DOMAIN CONTAINING PROTEIN"/>
    <property type="match status" value="1"/>
</dbReference>
<dbReference type="InterPro" id="IPR051366">
    <property type="entry name" value="DEF8"/>
</dbReference>
<dbReference type="GO" id="GO:0008270">
    <property type="term" value="F:zinc ion binding"/>
    <property type="evidence" value="ECO:0007669"/>
    <property type="project" value="UniProtKB-KW"/>
</dbReference>
<dbReference type="EMBL" id="JBGFUD010000677">
    <property type="protein sequence ID" value="MFH4975028.1"/>
    <property type="molecule type" value="Genomic_DNA"/>
</dbReference>
<dbReference type="GO" id="GO:0005770">
    <property type="term" value="C:late endosome"/>
    <property type="evidence" value="ECO:0007669"/>
    <property type="project" value="UniProtKB-SubCell"/>
</dbReference>
<organism evidence="11 12">
    <name type="scientific">Gnathostoma spinigerum</name>
    <dbReference type="NCBI Taxonomy" id="75299"/>
    <lineage>
        <taxon>Eukaryota</taxon>
        <taxon>Metazoa</taxon>
        <taxon>Ecdysozoa</taxon>
        <taxon>Nematoda</taxon>
        <taxon>Chromadorea</taxon>
        <taxon>Rhabditida</taxon>
        <taxon>Spirurina</taxon>
        <taxon>Gnathostomatomorpha</taxon>
        <taxon>Gnathostomatoidea</taxon>
        <taxon>Gnathostomatidae</taxon>
        <taxon>Gnathostoma</taxon>
    </lineage>
</organism>
<gene>
    <name evidence="11" type="ORF">AB6A40_001737</name>
</gene>
<keyword evidence="2" id="KW-0597">Phosphoprotein</keyword>
<dbReference type="InterPro" id="IPR025258">
    <property type="entry name" value="RH_dom"/>
</dbReference>
<dbReference type="PROSITE" id="PS50826">
    <property type="entry name" value="RUN"/>
    <property type="match status" value="1"/>
</dbReference>
<evidence type="ECO:0000256" key="1">
    <source>
        <dbReference type="ARBA" id="ARBA00004603"/>
    </source>
</evidence>
<accession>A0ABD6EDV1</accession>
<evidence type="ECO:0000313" key="11">
    <source>
        <dbReference type="EMBL" id="MFH4975028.1"/>
    </source>
</evidence>
<dbReference type="Gene3D" id="1.20.58.900">
    <property type="match status" value="1"/>
</dbReference>
<keyword evidence="12" id="KW-1185">Reference proteome</keyword>
<evidence type="ECO:0000259" key="10">
    <source>
        <dbReference type="PROSITE" id="PS50826"/>
    </source>
</evidence>
<keyword evidence="7" id="KW-0862">Zinc</keyword>
<evidence type="ECO:0000313" key="12">
    <source>
        <dbReference type="Proteomes" id="UP001608902"/>
    </source>
</evidence>
<name>A0ABD6EDV1_9BILA</name>
<feature type="domain" description="RUN" evidence="10">
    <location>
        <begin position="31"/>
        <end position="165"/>
    </location>
</feature>
<dbReference type="PANTHER" id="PTHR12326:SF12">
    <property type="entry name" value="PLECKSTRIN HOMOLOGY AND RUN DOMAIN CONTAINING M1"/>
    <property type="match status" value="1"/>
</dbReference>
<comment type="subcellular location">
    <subcellularLocation>
        <location evidence="1">Late endosome</location>
    </subcellularLocation>
</comment>
<evidence type="ECO:0000256" key="9">
    <source>
        <dbReference type="SAM" id="MobiDB-lite"/>
    </source>
</evidence>
<keyword evidence="8" id="KW-0072">Autophagy</keyword>
<proteinExistence type="predicted"/>
<dbReference type="InterPro" id="IPR004012">
    <property type="entry name" value="Run_dom"/>
</dbReference>
<comment type="caution">
    <text evidence="11">The sequence shown here is derived from an EMBL/GenBank/DDBJ whole genome shotgun (WGS) entry which is preliminary data.</text>
</comment>